<evidence type="ECO:0000256" key="10">
    <source>
        <dbReference type="ARBA" id="ARBA00023136"/>
    </source>
</evidence>
<protein>
    <submittedName>
        <fullName evidence="17">ABC-type bacteriocin/lantibiotic exporter with double-glycine peptidase domain</fullName>
    </submittedName>
</protein>
<evidence type="ECO:0000259" key="16">
    <source>
        <dbReference type="PROSITE" id="PS50990"/>
    </source>
</evidence>
<dbReference type="InterPro" id="IPR003593">
    <property type="entry name" value="AAA+_ATPase"/>
</dbReference>
<accession>A0A7W9MH68</accession>
<keyword evidence="7" id="KW-0788">Thiol protease</keyword>
<keyword evidence="5 13" id="KW-0812">Transmembrane</keyword>
<dbReference type="InterPro" id="IPR005074">
    <property type="entry name" value="Peptidase_C39"/>
</dbReference>
<feature type="domain" description="ABC transmembrane type-1" evidence="15">
    <location>
        <begin position="163"/>
        <end position="439"/>
    </location>
</feature>
<keyword evidence="10 13" id="KW-0472">Membrane</keyword>
<dbReference type="PANTHER" id="PTHR24221">
    <property type="entry name" value="ATP-BINDING CASSETTE SUB-FAMILY B"/>
    <property type="match status" value="1"/>
</dbReference>
<feature type="domain" description="Peptidase C39" evidence="16">
    <location>
        <begin position="11"/>
        <end position="130"/>
    </location>
</feature>
<evidence type="ECO:0000256" key="8">
    <source>
        <dbReference type="ARBA" id="ARBA00022840"/>
    </source>
</evidence>
<dbReference type="RefSeq" id="WP_184537254.1">
    <property type="nucleotide sequence ID" value="NZ_JACHMP010000001.1"/>
</dbReference>
<feature type="transmembrane region" description="Helical" evidence="13">
    <location>
        <begin position="195"/>
        <end position="215"/>
    </location>
</feature>
<feature type="domain" description="ABC transporter" evidence="14">
    <location>
        <begin position="471"/>
        <end position="702"/>
    </location>
</feature>
<dbReference type="InterPro" id="IPR011527">
    <property type="entry name" value="ABC1_TM_dom"/>
</dbReference>
<gene>
    <name evidence="17" type="ORF">F4562_003200</name>
</gene>
<dbReference type="SUPFAM" id="SSF52540">
    <property type="entry name" value="P-loop containing nucleoside triphosphate hydrolases"/>
    <property type="match status" value="1"/>
</dbReference>
<evidence type="ECO:0000256" key="6">
    <source>
        <dbReference type="ARBA" id="ARBA00022741"/>
    </source>
</evidence>
<dbReference type="GO" id="GO:0140359">
    <property type="term" value="F:ABC-type transporter activity"/>
    <property type="evidence" value="ECO:0007669"/>
    <property type="project" value="InterPro"/>
</dbReference>
<dbReference type="Pfam" id="PF03412">
    <property type="entry name" value="Peptidase_C39"/>
    <property type="match status" value="1"/>
</dbReference>
<evidence type="ECO:0000256" key="3">
    <source>
        <dbReference type="ARBA" id="ARBA00022475"/>
    </source>
</evidence>
<feature type="transmembrane region" description="Helical" evidence="13">
    <location>
        <begin position="391"/>
        <end position="410"/>
    </location>
</feature>
<dbReference type="Gene3D" id="3.40.50.300">
    <property type="entry name" value="P-loop containing nucleotide triphosphate hydrolases"/>
    <property type="match status" value="1"/>
</dbReference>
<dbReference type="GO" id="GO:0008234">
    <property type="term" value="F:cysteine-type peptidase activity"/>
    <property type="evidence" value="ECO:0007669"/>
    <property type="project" value="UniProtKB-KW"/>
</dbReference>
<keyword evidence="8" id="KW-0067">ATP-binding</keyword>
<comment type="subcellular location">
    <subcellularLocation>
        <location evidence="1">Cell inner membrane</location>
        <topology evidence="1">Multi-pass membrane protein</topology>
    </subcellularLocation>
</comment>
<proteinExistence type="inferred from homology"/>
<dbReference type="GO" id="GO:0005524">
    <property type="term" value="F:ATP binding"/>
    <property type="evidence" value="ECO:0007669"/>
    <property type="project" value="UniProtKB-KW"/>
</dbReference>
<evidence type="ECO:0000256" key="1">
    <source>
        <dbReference type="ARBA" id="ARBA00004429"/>
    </source>
</evidence>
<keyword evidence="2" id="KW-0813">Transport</keyword>
<evidence type="ECO:0000256" key="13">
    <source>
        <dbReference type="SAM" id="Phobius"/>
    </source>
</evidence>
<dbReference type="SUPFAM" id="SSF90123">
    <property type="entry name" value="ABC transporter transmembrane region"/>
    <property type="match status" value="1"/>
</dbReference>
<keyword evidence="7" id="KW-0378">Hydrolase</keyword>
<reference evidence="17 18" key="1">
    <citation type="submission" date="2020-08" db="EMBL/GenBank/DDBJ databases">
        <title>Sequencing the genomes of 1000 actinobacteria strains.</title>
        <authorList>
            <person name="Klenk H.-P."/>
        </authorList>
    </citation>
    <scope>NUCLEOTIDE SEQUENCE [LARGE SCALE GENOMIC DNA]</scope>
    <source>
        <strain evidence="17 18">DSM 46887</strain>
    </source>
</reference>
<dbReference type="Gene3D" id="3.90.70.10">
    <property type="entry name" value="Cysteine proteinases"/>
    <property type="match status" value="1"/>
</dbReference>
<sequence>MRRRRVPLRMQLARSDCGAACLSMVLGALGRRTSLAEVREHLAEGVDGVSLREMIAAGARFGLRLRACRAPLDTVPTLPVPFVAMWENNHFVVVERATPRVVIVLDPARGRRRLSQRQFRTGYSGTVLLADAPTGLTPAVRPRPWRILRPLIAPALANRGLIAAVLLASLGVQLLGLVVPLFTKLVVDRPVELDVTTLVTAVCCVVVTQALMTWARAWAMIRLQTSVAAEVMRKLVGHTLSLPYRFFQRRSRGDLLSRLSGVAMLRDLLTEQSLAFLFDLFTAVSYLTLLFVASPQLALLTLAAAAVQAVVVLVTAGRGTHLAFAALHTNATTQSTLVDSLSGIEAIKASGGEAAAVARWRTHHDEELSTGAARDRHVAGVQAASGALQSALHLGLLVAVFATAGGGATLGDQLALVSLAIAATAPLASLLGIVYQLQLAAAHVGRIADLLGTAPERTGGIRLEGGLRGAITVTGLSSGYDARTPVLRNISLRIPPGARVAIVGASGSGKTTLGRALVGLVEPSAGQIYFDGVPLEELDLRWLRQQVGIVTQQPHLFAGTVMANISGFSSLSRQAVEHAARLAEIHDEIVRLPQGYDTDVGEGGSRLSGGQRQRLAIARALARRPRILLLDESTASLDAVTEERIRRNLLRLGQTQIIIAHRLSTIQDADLIVVLHRGQMVEAGTHHELIAYGRHYAGLVRHQYQAAGPAVPPAPGPGGRVSLRGGS</sequence>
<evidence type="ECO:0000259" key="15">
    <source>
        <dbReference type="PROSITE" id="PS50929"/>
    </source>
</evidence>
<dbReference type="GO" id="GO:0005886">
    <property type="term" value="C:plasma membrane"/>
    <property type="evidence" value="ECO:0007669"/>
    <property type="project" value="UniProtKB-SubCell"/>
</dbReference>
<dbReference type="InterPro" id="IPR003439">
    <property type="entry name" value="ABC_transporter-like_ATP-bd"/>
</dbReference>
<dbReference type="GO" id="GO:0016887">
    <property type="term" value="F:ATP hydrolysis activity"/>
    <property type="evidence" value="ECO:0007669"/>
    <property type="project" value="InterPro"/>
</dbReference>
<feature type="transmembrane region" description="Helical" evidence="13">
    <location>
        <begin position="274"/>
        <end position="292"/>
    </location>
</feature>
<keyword evidence="9 13" id="KW-1133">Transmembrane helix</keyword>
<evidence type="ECO:0000256" key="2">
    <source>
        <dbReference type="ARBA" id="ARBA00022448"/>
    </source>
</evidence>
<dbReference type="SMART" id="SM00382">
    <property type="entry name" value="AAA"/>
    <property type="match status" value="1"/>
</dbReference>
<comment type="caution">
    <text evidence="17">The sequence shown here is derived from an EMBL/GenBank/DDBJ whole genome shotgun (WGS) entry which is preliminary data.</text>
</comment>
<evidence type="ECO:0000256" key="9">
    <source>
        <dbReference type="ARBA" id="ARBA00022989"/>
    </source>
</evidence>
<dbReference type="InterPro" id="IPR039421">
    <property type="entry name" value="Type_1_exporter"/>
</dbReference>
<dbReference type="Pfam" id="PF00664">
    <property type="entry name" value="ABC_membrane"/>
    <property type="match status" value="1"/>
</dbReference>
<feature type="transmembrane region" description="Helical" evidence="13">
    <location>
        <begin position="161"/>
        <end position="183"/>
    </location>
</feature>
<name>A0A7W9MH68_9ACTN</name>
<keyword evidence="7" id="KW-0645">Protease</keyword>
<dbReference type="Pfam" id="PF00005">
    <property type="entry name" value="ABC_tran"/>
    <property type="match status" value="1"/>
</dbReference>
<dbReference type="PANTHER" id="PTHR24221:SF606">
    <property type="entry name" value="COLICIN V SECRETION-PROCESSING ATP-BINDING PROTEIN"/>
    <property type="match status" value="1"/>
</dbReference>
<evidence type="ECO:0000313" key="18">
    <source>
        <dbReference type="Proteomes" id="UP000540685"/>
    </source>
</evidence>
<feature type="transmembrane region" description="Helical" evidence="13">
    <location>
        <begin position="298"/>
        <end position="316"/>
    </location>
</feature>
<dbReference type="InterPro" id="IPR036640">
    <property type="entry name" value="ABC1_TM_sf"/>
</dbReference>
<feature type="region of interest" description="Disordered" evidence="12">
    <location>
        <begin position="708"/>
        <end position="727"/>
    </location>
</feature>
<dbReference type="PROSITE" id="PS50893">
    <property type="entry name" value="ABC_TRANSPORTER_2"/>
    <property type="match status" value="1"/>
</dbReference>
<dbReference type="PROSITE" id="PS50990">
    <property type="entry name" value="PEPTIDASE_C39"/>
    <property type="match status" value="1"/>
</dbReference>
<dbReference type="EMBL" id="JACHMP010000001">
    <property type="protein sequence ID" value="MBB5820138.1"/>
    <property type="molecule type" value="Genomic_DNA"/>
</dbReference>
<dbReference type="PROSITE" id="PS00211">
    <property type="entry name" value="ABC_TRANSPORTER_1"/>
    <property type="match status" value="1"/>
</dbReference>
<feature type="transmembrane region" description="Helical" evidence="13">
    <location>
        <begin position="416"/>
        <end position="437"/>
    </location>
</feature>
<comment type="similarity">
    <text evidence="11">Belongs to the ABC transporter superfamily. Siderophore-Fe(3+) uptake transporter (SIUT) (TC 3.A.1.21) family.</text>
</comment>
<dbReference type="GO" id="GO:0006508">
    <property type="term" value="P:proteolysis"/>
    <property type="evidence" value="ECO:0007669"/>
    <property type="project" value="InterPro"/>
</dbReference>
<evidence type="ECO:0000256" key="4">
    <source>
        <dbReference type="ARBA" id="ARBA00022519"/>
    </source>
</evidence>
<evidence type="ECO:0000256" key="11">
    <source>
        <dbReference type="ARBA" id="ARBA00023455"/>
    </source>
</evidence>
<dbReference type="AlphaFoldDB" id="A0A7W9MH68"/>
<organism evidence="17 18">
    <name type="scientific">Streptosporangium becharense</name>
    <dbReference type="NCBI Taxonomy" id="1816182"/>
    <lineage>
        <taxon>Bacteria</taxon>
        <taxon>Bacillati</taxon>
        <taxon>Actinomycetota</taxon>
        <taxon>Actinomycetes</taxon>
        <taxon>Streptosporangiales</taxon>
        <taxon>Streptosporangiaceae</taxon>
        <taxon>Streptosporangium</taxon>
    </lineage>
</organism>
<dbReference type="Proteomes" id="UP000540685">
    <property type="component" value="Unassembled WGS sequence"/>
</dbReference>
<dbReference type="InterPro" id="IPR017871">
    <property type="entry name" value="ABC_transporter-like_CS"/>
</dbReference>
<evidence type="ECO:0000313" key="17">
    <source>
        <dbReference type="EMBL" id="MBB5820138.1"/>
    </source>
</evidence>
<keyword evidence="6" id="KW-0547">Nucleotide-binding</keyword>
<evidence type="ECO:0000256" key="5">
    <source>
        <dbReference type="ARBA" id="ARBA00022692"/>
    </source>
</evidence>
<keyword evidence="4" id="KW-0997">Cell inner membrane</keyword>
<evidence type="ECO:0000259" key="14">
    <source>
        <dbReference type="PROSITE" id="PS50893"/>
    </source>
</evidence>
<dbReference type="FunFam" id="3.40.50.300:FF:000221">
    <property type="entry name" value="Multidrug ABC transporter ATP-binding protein"/>
    <property type="match status" value="1"/>
</dbReference>
<keyword evidence="18" id="KW-1185">Reference proteome</keyword>
<dbReference type="GO" id="GO:0034040">
    <property type="term" value="F:ATPase-coupled lipid transmembrane transporter activity"/>
    <property type="evidence" value="ECO:0007669"/>
    <property type="project" value="TreeGrafter"/>
</dbReference>
<evidence type="ECO:0000256" key="12">
    <source>
        <dbReference type="SAM" id="MobiDB-lite"/>
    </source>
</evidence>
<dbReference type="PROSITE" id="PS50929">
    <property type="entry name" value="ABC_TM1F"/>
    <property type="match status" value="1"/>
</dbReference>
<dbReference type="Gene3D" id="1.20.1560.10">
    <property type="entry name" value="ABC transporter type 1, transmembrane domain"/>
    <property type="match status" value="1"/>
</dbReference>
<evidence type="ECO:0000256" key="7">
    <source>
        <dbReference type="ARBA" id="ARBA00022807"/>
    </source>
</evidence>
<dbReference type="InterPro" id="IPR027417">
    <property type="entry name" value="P-loop_NTPase"/>
</dbReference>
<keyword evidence="3" id="KW-1003">Cell membrane</keyword>